<dbReference type="Pfam" id="PF11306">
    <property type="entry name" value="DUF3108"/>
    <property type="match status" value="1"/>
</dbReference>
<dbReference type="InterPro" id="IPR021457">
    <property type="entry name" value="DUF3108"/>
</dbReference>
<keyword evidence="3" id="KW-1185">Reference proteome</keyword>
<comment type="caution">
    <text evidence="2">The sequence shown here is derived from an EMBL/GenBank/DDBJ whole genome shotgun (WGS) entry which is preliminary data.</text>
</comment>
<reference evidence="3" key="1">
    <citation type="journal article" date="2019" name="Int. J. Syst. Evol. Microbiol.">
        <title>The Global Catalogue of Microorganisms (GCM) 10K type strain sequencing project: providing services to taxonomists for standard genome sequencing and annotation.</title>
        <authorList>
            <consortium name="The Broad Institute Genomics Platform"/>
            <consortium name="The Broad Institute Genome Sequencing Center for Infectious Disease"/>
            <person name="Wu L."/>
            <person name="Ma J."/>
        </authorList>
    </citation>
    <scope>NUCLEOTIDE SEQUENCE [LARGE SCALE GENOMIC DNA]</scope>
    <source>
        <strain evidence="3">CECT 8570</strain>
    </source>
</reference>
<dbReference type="Proteomes" id="UP001595840">
    <property type="component" value="Unassembled WGS sequence"/>
</dbReference>
<feature type="signal peptide" evidence="1">
    <location>
        <begin position="1"/>
        <end position="26"/>
    </location>
</feature>
<sequence length="295" mass="32581">MKLGNTVALATLIALCSTTAVNSALAQPTLKGGTAPATTDAVATPAAAILADVTQVAPEADAQTETETSAEAPAAVTPWALPKPFKATYKTKLYGIKLTATRELKQQEDGRWFLRFDIDSWVAGLKERSVFEWNNQGHAITHRYEYHRSGLAPDRDVVIAFNWDKRRVVNSLNSEEDWSMAIPDGTLDKLNATMQIRADLINGRSDLSYDVADGGKLKNFTFAIDREETIRTPVGELDTVVIKTIRKNKARETYTYFAKDWDYVLVRISQKEPNGDSASVDIQEGWVDGTKIVGR</sequence>
<keyword evidence="1" id="KW-0732">Signal</keyword>
<protein>
    <submittedName>
        <fullName evidence="2">DUF3108 domain-containing protein</fullName>
    </submittedName>
</protein>
<gene>
    <name evidence="2" type="ORF">ACFOX3_12545</name>
</gene>
<feature type="chain" id="PRO_5046477690" evidence="1">
    <location>
        <begin position="27"/>
        <end position="295"/>
    </location>
</feature>
<organism evidence="2 3">
    <name type="scientific">Simiduia curdlanivorans</name>
    <dbReference type="NCBI Taxonomy" id="1492769"/>
    <lineage>
        <taxon>Bacteria</taxon>
        <taxon>Pseudomonadati</taxon>
        <taxon>Pseudomonadota</taxon>
        <taxon>Gammaproteobacteria</taxon>
        <taxon>Cellvibrionales</taxon>
        <taxon>Cellvibrionaceae</taxon>
        <taxon>Simiduia</taxon>
    </lineage>
</organism>
<dbReference type="RefSeq" id="WP_290265040.1">
    <property type="nucleotide sequence ID" value="NZ_JAUFQG010000006.1"/>
</dbReference>
<evidence type="ECO:0000256" key="1">
    <source>
        <dbReference type="SAM" id="SignalP"/>
    </source>
</evidence>
<evidence type="ECO:0000313" key="2">
    <source>
        <dbReference type="EMBL" id="MFC4363138.1"/>
    </source>
</evidence>
<name>A0ABV8V7G8_9GAMM</name>
<evidence type="ECO:0000313" key="3">
    <source>
        <dbReference type="Proteomes" id="UP001595840"/>
    </source>
</evidence>
<dbReference type="EMBL" id="JBHSCX010000015">
    <property type="protein sequence ID" value="MFC4363138.1"/>
    <property type="molecule type" value="Genomic_DNA"/>
</dbReference>
<proteinExistence type="predicted"/>
<accession>A0ABV8V7G8</accession>